<organism evidence="3 4">
    <name type="scientific">Neocucurbitaria cava</name>
    <dbReference type="NCBI Taxonomy" id="798079"/>
    <lineage>
        <taxon>Eukaryota</taxon>
        <taxon>Fungi</taxon>
        <taxon>Dikarya</taxon>
        <taxon>Ascomycota</taxon>
        <taxon>Pezizomycotina</taxon>
        <taxon>Dothideomycetes</taxon>
        <taxon>Pleosporomycetidae</taxon>
        <taxon>Pleosporales</taxon>
        <taxon>Pleosporineae</taxon>
        <taxon>Cucurbitariaceae</taxon>
        <taxon>Neocucurbitaria</taxon>
    </lineage>
</organism>
<sequence>MVKGLFFSPTCLQICRPTPPYAATTRNEIVQHLKDAQQGKIPEEKQSPSPTANPDVPAGNENGMKTGTKGKGRGLYTIRPLQPSEFEFSTNDVTAPVGLTAQELQHKSEQEGWFGMRVDLWDEGGNEEGLLVKVQYWWRLEDVPQNERMEGEAPGRVWRQCLHDIMYLGRKDGTEGAHGQEILE</sequence>
<dbReference type="OrthoDB" id="5396546at2759"/>
<proteinExistence type="predicted"/>
<dbReference type="AlphaFoldDB" id="A0A9W8Y6I5"/>
<evidence type="ECO:0000256" key="1">
    <source>
        <dbReference type="SAM" id="MobiDB-lite"/>
    </source>
</evidence>
<protein>
    <recommendedName>
        <fullName evidence="2">SnoaL-like domain-containing protein</fullName>
    </recommendedName>
</protein>
<gene>
    <name evidence="3" type="ORF">N0V83_006701</name>
</gene>
<dbReference type="InterPro" id="IPR058931">
    <property type="entry name" value="SnoaL_6"/>
</dbReference>
<reference evidence="3" key="1">
    <citation type="submission" date="2022-10" db="EMBL/GenBank/DDBJ databases">
        <title>Tapping the CABI collections for fungal endophytes: first genome assemblies for Collariella, Neodidymelliopsis, Ascochyta clinopodiicola, Didymella pomorum, Didymosphaeria variabile, Neocosmospora piperis and Neocucurbitaria cava.</title>
        <authorList>
            <person name="Hill R."/>
        </authorList>
    </citation>
    <scope>NUCLEOTIDE SEQUENCE</scope>
    <source>
        <strain evidence="3">IMI 356814</strain>
    </source>
</reference>
<feature type="compositionally biased region" description="Basic and acidic residues" evidence="1">
    <location>
        <begin position="35"/>
        <end position="46"/>
    </location>
</feature>
<dbReference type="Pfam" id="PF26528">
    <property type="entry name" value="SnoaL_6"/>
    <property type="match status" value="1"/>
</dbReference>
<keyword evidence="4" id="KW-1185">Reference proteome</keyword>
<comment type="caution">
    <text evidence="3">The sequence shown here is derived from an EMBL/GenBank/DDBJ whole genome shotgun (WGS) entry which is preliminary data.</text>
</comment>
<evidence type="ECO:0000313" key="3">
    <source>
        <dbReference type="EMBL" id="KAJ4368345.1"/>
    </source>
</evidence>
<feature type="domain" description="SnoaL-like" evidence="2">
    <location>
        <begin position="3"/>
        <end position="175"/>
    </location>
</feature>
<dbReference type="Proteomes" id="UP001140560">
    <property type="component" value="Unassembled WGS sequence"/>
</dbReference>
<name>A0A9W8Y6I5_9PLEO</name>
<dbReference type="EMBL" id="JAPEUY010000011">
    <property type="protein sequence ID" value="KAJ4368345.1"/>
    <property type="molecule type" value="Genomic_DNA"/>
</dbReference>
<feature type="region of interest" description="Disordered" evidence="1">
    <location>
        <begin position="35"/>
        <end position="74"/>
    </location>
</feature>
<accession>A0A9W8Y6I5</accession>
<evidence type="ECO:0000259" key="2">
    <source>
        <dbReference type="Pfam" id="PF26528"/>
    </source>
</evidence>
<evidence type="ECO:0000313" key="4">
    <source>
        <dbReference type="Proteomes" id="UP001140560"/>
    </source>
</evidence>